<gene>
    <name evidence="1" type="ORF">RINTHH_7910</name>
</gene>
<dbReference type="EMBL" id="CAIY01000029">
    <property type="protein sequence ID" value="CCH66946.1"/>
    <property type="molecule type" value="Genomic_DNA"/>
</dbReference>
<accession>M1X4Z7</accession>
<sequence length="45" mass="5077">MVARRCDTFILRLLFLVAVVCVDGASNQEREMFRSIVGISTDNDD</sequence>
<proteinExistence type="predicted"/>
<reference evidence="1 2" key="1">
    <citation type="submission" date="2012-05" db="EMBL/GenBank/DDBJ databases">
        <authorList>
            <person name="Hilton J."/>
        </authorList>
    </citation>
    <scope>NUCLEOTIDE SEQUENCE [LARGE SCALE GENOMIC DNA]</scope>
    <source>
        <strain evidence="1 2">HH01</strain>
    </source>
</reference>
<keyword evidence="2" id="KW-1185">Reference proteome</keyword>
<protein>
    <submittedName>
        <fullName evidence="1">Uncharacterized protein</fullName>
    </submittedName>
</protein>
<reference evidence="2" key="2">
    <citation type="submission" date="2016-01" db="EMBL/GenBank/DDBJ databases">
        <title>Diatom-associated endosymboitic cyanobacterium lacks core nitrogen metabolism enzymes.</title>
        <authorList>
            <person name="Hilton J.A."/>
            <person name="Foster R.A."/>
            <person name="Tripp H.J."/>
            <person name="Carter B.J."/>
            <person name="Zehr J.P."/>
            <person name="Villareal T.A."/>
        </authorList>
    </citation>
    <scope>NUCLEOTIDE SEQUENCE [LARGE SCALE GENOMIC DNA]</scope>
    <source>
        <strain evidence="2">HH01</strain>
    </source>
</reference>
<organism evidence="1 2">
    <name type="scientific">Richelia intracellularis HH01</name>
    <dbReference type="NCBI Taxonomy" id="1165094"/>
    <lineage>
        <taxon>Bacteria</taxon>
        <taxon>Bacillati</taxon>
        <taxon>Cyanobacteriota</taxon>
        <taxon>Cyanophyceae</taxon>
        <taxon>Nostocales</taxon>
        <taxon>Nostocaceae</taxon>
        <taxon>Richelia</taxon>
    </lineage>
</organism>
<dbReference type="Proteomes" id="UP000053051">
    <property type="component" value="Unassembled WGS sequence"/>
</dbReference>
<name>M1X4Z7_9NOST</name>
<comment type="caution">
    <text evidence="1">The sequence shown here is derived from an EMBL/GenBank/DDBJ whole genome shotgun (WGS) entry which is preliminary data.</text>
</comment>
<evidence type="ECO:0000313" key="1">
    <source>
        <dbReference type="EMBL" id="CCH66946.1"/>
    </source>
</evidence>
<dbReference type="AlphaFoldDB" id="M1X4Z7"/>
<evidence type="ECO:0000313" key="2">
    <source>
        <dbReference type="Proteomes" id="UP000053051"/>
    </source>
</evidence>